<evidence type="ECO:0000313" key="2">
    <source>
        <dbReference type="Proteomes" id="UP000499080"/>
    </source>
</evidence>
<organism evidence="1 2">
    <name type="scientific">Araneus ventricosus</name>
    <name type="common">Orbweaver spider</name>
    <name type="synonym">Epeira ventricosa</name>
    <dbReference type="NCBI Taxonomy" id="182803"/>
    <lineage>
        <taxon>Eukaryota</taxon>
        <taxon>Metazoa</taxon>
        <taxon>Ecdysozoa</taxon>
        <taxon>Arthropoda</taxon>
        <taxon>Chelicerata</taxon>
        <taxon>Arachnida</taxon>
        <taxon>Araneae</taxon>
        <taxon>Araneomorphae</taxon>
        <taxon>Entelegynae</taxon>
        <taxon>Araneoidea</taxon>
        <taxon>Araneidae</taxon>
        <taxon>Araneus</taxon>
    </lineage>
</organism>
<dbReference type="Proteomes" id="UP000499080">
    <property type="component" value="Unassembled WGS sequence"/>
</dbReference>
<protein>
    <submittedName>
        <fullName evidence="1">Uncharacterized protein</fullName>
    </submittedName>
</protein>
<gene>
    <name evidence="1" type="ORF">AVEN_240617_1</name>
</gene>
<dbReference type="AlphaFoldDB" id="A0A4Y2D5U1"/>
<dbReference type="EMBL" id="BGPR01000300">
    <property type="protein sequence ID" value="GBM11467.1"/>
    <property type="molecule type" value="Genomic_DNA"/>
</dbReference>
<sequence length="127" mass="14047">MALNIFHESNSAALAHVAGEKGEDIMGTKEIEQFLKWWNIVNVKNSEKVISVSYINNRATQRFSTVTSRIHCSGLKRAVCLLFAHGLEQAHKHGRSLVASGFESGTIQPEADTLPLCHSCLRSLDLE</sequence>
<proteinExistence type="predicted"/>
<evidence type="ECO:0000313" key="1">
    <source>
        <dbReference type="EMBL" id="GBM11467.1"/>
    </source>
</evidence>
<accession>A0A4Y2D5U1</accession>
<comment type="caution">
    <text evidence="1">The sequence shown here is derived from an EMBL/GenBank/DDBJ whole genome shotgun (WGS) entry which is preliminary data.</text>
</comment>
<name>A0A4Y2D5U1_ARAVE</name>
<reference evidence="1 2" key="1">
    <citation type="journal article" date="2019" name="Sci. Rep.">
        <title>Orb-weaving spider Araneus ventricosus genome elucidates the spidroin gene catalogue.</title>
        <authorList>
            <person name="Kono N."/>
            <person name="Nakamura H."/>
            <person name="Ohtoshi R."/>
            <person name="Moran D.A.P."/>
            <person name="Shinohara A."/>
            <person name="Yoshida Y."/>
            <person name="Fujiwara M."/>
            <person name="Mori M."/>
            <person name="Tomita M."/>
            <person name="Arakawa K."/>
        </authorList>
    </citation>
    <scope>NUCLEOTIDE SEQUENCE [LARGE SCALE GENOMIC DNA]</scope>
</reference>
<keyword evidence="2" id="KW-1185">Reference proteome</keyword>